<sequence>MKSPVQLGEEIALPVSSSNGSLDVSVLSMDSSCDSRSSFSSRDPPPRRKPSQDRLAAGMQVYRRRKSNVKYNFKGTSKSRWTNTMEAISSAGMTSVPFRKPSNPRLVNMNHAPHRQSDNAASLPCRKCSDPRLYKLVDAPANAPTRQFSNPCFHLGGLGSPRQGKAITAALKQVFNNRTSSLTSSSSSSANSNFRWKSGSQLCAHPPRRHQKPLISKIQPRKNRRGSLMDFSILSSRDAPPCKCPLNDSWPTSTTEGLDNSEHSTDTMPPPLPTRKESLMDFAEALSTPANSGYSLHKPSVPLRSVSILPPLPQFTRQKSAASAPIIPARQESLMDLNDY</sequence>
<evidence type="ECO:0000313" key="2">
    <source>
        <dbReference type="EMBL" id="CAB9502723.1"/>
    </source>
</evidence>
<feature type="region of interest" description="Disordered" evidence="1">
    <location>
        <begin position="16"/>
        <end position="57"/>
    </location>
</feature>
<evidence type="ECO:0000256" key="1">
    <source>
        <dbReference type="SAM" id="MobiDB-lite"/>
    </source>
</evidence>
<feature type="compositionally biased region" description="Low complexity" evidence="1">
    <location>
        <begin position="21"/>
        <end position="42"/>
    </location>
</feature>
<accession>A0A9N8HAD5</accession>
<dbReference type="AlphaFoldDB" id="A0A9N8HAD5"/>
<dbReference type="EMBL" id="CAICTM010000143">
    <property type="protein sequence ID" value="CAB9502723.1"/>
    <property type="molecule type" value="Genomic_DNA"/>
</dbReference>
<comment type="caution">
    <text evidence="2">The sequence shown here is derived from an EMBL/GenBank/DDBJ whole genome shotgun (WGS) entry which is preliminary data.</text>
</comment>
<keyword evidence="3" id="KW-1185">Reference proteome</keyword>
<feature type="region of interest" description="Disordered" evidence="1">
    <location>
        <begin position="246"/>
        <end position="271"/>
    </location>
</feature>
<protein>
    <submittedName>
        <fullName evidence="2">Uncharacterized protein</fullName>
    </submittedName>
</protein>
<organism evidence="2 3">
    <name type="scientific">Seminavis robusta</name>
    <dbReference type="NCBI Taxonomy" id="568900"/>
    <lineage>
        <taxon>Eukaryota</taxon>
        <taxon>Sar</taxon>
        <taxon>Stramenopiles</taxon>
        <taxon>Ochrophyta</taxon>
        <taxon>Bacillariophyta</taxon>
        <taxon>Bacillariophyceae</taxon>
        <taxon>Bacillariophycidae</taxon>
        <taxon>Naviculales</taxon>
        <taxon>Naviculaceae</taxon>
        <taxon>Seminavis</taxon>
    </lineage>
</organism>
<evidence type="ECO:0000313" key="3">
    <source>
        <dbReference type="Proteomes" id="UP001153069"/>
    </source>
</evidence>
<feature type="region of interest" description="Disordered" evidence="1">
    <location>
        <begin position="179"/>
        <end position="222"/>
    </location>
</feature>
<dbReference type="Proteomes" id="UP001153069">
    <property type="component" value="Unassembled WGS sequence"/>
</dbReference>
<name>A0A9N8HAD5_9STRA</name>
<reference evidence="2" key="1">
    <citation type="submission" date="2020-06" db="EMBL/GenBank/DDBJ databases">
        <authorList>
            <consortium name="Plant Systems Biology data submission"/>
        </authorList>
    </citation>
    <scope>NUCLEOTIDE SEQUENCE</scope>
    <source>
        <strain evidence="2">D6</strain>
    </source>
</reference>
<proteinExistence type="predicted"/>
<feature type="compositionally biased region" description="Low complexity" evidence="1">
    <location>
        <begin position="179"/>
        <end position="193"/>
    </location>
</feature>
<gene>
    <name evidence="2" type="ORF">SEMRO_144_G066970.1</name>
</gene>
<feature type="compositionally biased region" description="Polar residues" evidence="1">
    <location>
        <begin position="249"/>
        <end position="258"/>
    </location>
</feature>